<dbReference type="Gene3D" id="1.10.357.10">
    <property type="entry name" value="Tetracycline Repressor, domain 2"/>
    <property type="match status" value="1"/>
</dbReference>
<dbReference type="InterPro" id="IPR001647">
    <property type="entry name" value="HTH_TetR"/>
</dbReference>
<accession>A0ABV6UUV5</accession>
<comment type="caution">
    <text evidence="4">The sequence shown here is derived from an EMBL/GenBank/DDBJ whole genome shotgun (WGS) entry which is preliminary data.</text>
</comment>
<evidence type="ECO:0000313" key="5">
    <source>
        <dbReference type="Proteomes" id="UP001592528"/>
    </source>
</evidence>
<keyword evidence="1" id="KW-0238">DNA-binding</keyword>
<evidence type="ECO:0000256" key="2">
    <source>
        <dbReference type="SAM" id="MobiDB-lite"/>
    </source>
</evidence>
<dbReference type="Pfam" id="PF00440">
    <property type="entry name" value="TetR_N"/>
    <property type="match status" value="1"/>
</dbReference>
<dbReference type="InterPro" id="IPR009057">
    <property type="entry name" value="Homeodomain-like_sf"/>
</dbReference>
<gene>
    <name evidence="4" type="ORF">ACEZDJ_28570</name>
</gene>
<organism evidence="4 5">
    <name type="scientific">Streptacidiphilus cavernicola</name>
    <dbReference type="NCBI Taxonomy" id="3342716"/>
    <lineage>
        <taxon>Bacteria</taxon>
        <taxon>Bacillati</taxon>
        <taxon>Actinomycetota</taxon>
        <taxon>Actinomycetes</taxon>
        <taxon>Kitasatosporales</taxon>
        <taxon>Streptomycetaceae</taxon>
        <taxon>Streptacidiphilus</taxon>
    </lineage>
</organism>
<feature type="compositionally biased region" description="Basic and acidic residues" evidence="2">
    <location>
        <begin position="1"/>
        <end position="14"/>
    </location>
</feature>
<sequence>MSDHDHDHDHDRDVRRRRRHSAGDATRELLMVTAERLFALNGIEAVTLQQIRSEAGQSNSSVIAYHFGSQAGLVRALIAFRYVRINARRAELLSEVRAQGVPGDPWAAVWLIVRPLVESIEAGEMFVPFLARVSANPRTFAQYLPEGADDSSFGLLGDLVPDLMAALPERARRGRQVQLYNSVLNLLAELARGRHHISEAQLSNYVDGWVGMLTAPLSAATAELMGQEPGTPEGRG</sequence>
<dbReference type="SUPFAM" id="SSF46689">
    <property type="entry name" value="Homeodomain-like"/>
    <property type="match status" value="1"/>
</dbReference>
<name>A0ABV6UUV5_9ACTN</name>
<evidence type="ECO:0000259" key="3">
    <source>
        <dbReference type="Pfam" id="PF00440"/>
    </source>
</evidence>
<feature type="domain" description="HTH tetR-type" evidence="3">
    <location>
        <begin position="31"/>
        <end position="77"/>
    </location>
</feature>
<dbReference type="Proteomes" id="UP001592528">
    <property type="component" value="Unassembled WGS sequence"/>
</dbReference>
<dbReference type="EMBL" id="JBHEZZ010000019">
    <property type="protein sequence ID" value="MFC1405244.1"/>
    <property type="molecule type" value="Genomic_DNA"/>
</dbReference>
<dbReference type="RefSeq" id="WP_051725834.1">
    <property type="nucleotide sequence ID" value="NZ_JBHEZZ010000019.1"/>
</dbReference>
<evidence type="ECO:0000313" key="4">
    <source>
        <dbReference type="EMBL" id="MFC1405244.1"/>
    </source>
</evidence>
<proteinExistence type="predicted"/>
<keyword evidence="5" id="KW-1185">Reference proteome</keyword>
<reference evidence="4 5" key="1">
    <citation type="submission" date="2024-09" db="EMBL/GenBank/DDBJ databases">
        <authorList>
            <person name="Lee S.D."/>
        </authorList>
    </citation>
    <scope>NUCLEOTIDE SEQUENCE [LARGE SCALE GENOMIC DNA]</scope>
    <source>
        <strain evidence="4 5">N1-5</strain>
    </source>
</reference>
<protein>
    <submittedName>
        <fullName evidence="4">TetR/AcrR family transcriptional regulator</fullName>
    </submittedName>
</protein>
<feature type="region of interest" description="Disordered" evidence="2">
    <location>
        <begin position="1"/>
        <end position="20"/>
    </location>
</feature>
<evidence type="ECO:0000256" key="1">
    <source>
        <dbReference type="ARBA" id="ARBA00023125"/>
    </source>
</evidence>